<dbReference type="EMBL" id="CP049742">
    <property type="protein sequence ID" value="QPC46897.1"/>
    <property type="molecule type" value="Genomic_DNA"/>
</dbReference>
<dbReference type="InterPro" id="IPR052419">
    <property type="entry name" value="5_3-deoxyribonucleotidase-like"/>
</dbReference>
<proteinExistence type="inferred from homology"/>
<protein>
    <recommendedName>
        <fullName evidence="3">Nucleotidase</fullName>
        <ecNumber evidence="3">3.1.3.-</ecNumber>
    </recommendedName>
</protein>
<name>A0A7S8HFM4_9BACI</name>
<organism evidence="5 6">
    <name type="scientific">Mangrovibacillus cuniculi</name>
    <dbReference type="NCBI Taxonomy" id="2593652"/>
    <lineage>
        <taxon>Bacteria</taxon>
        <taxon>Bacillati</taxon>
        <taxon>Bacillota</taxon>
        <taxon>Bacilli</taxon>
        <taxon>Bacillales</taxon>
        <taxon>Bacillaceae</taxon>
        <taxon>Mangrovibacillus</taxon>
    </lineage>
</organism>
<dbReference type="GO" id="GO:0008253">
    <property type="term" value="F:5'-nucleotidase activity"/>
    <property type="evidence" value="ECO:0007669"/>
    <property type="project" value="InterPro"/>
</dbReference>
<dbReference type="InterPro" id="IPR023214">
    <property type="entry name" value="HAD_sf"/>
</dbReference>
<dbReference type="AlphaFoldDB" id="A0A7S8HFM4"/>
<feature type="active site" description="Nucleophile" evidence="4">
    <location>
        <position position="8"/>
    </location>
</feature>
<evidence type="ECO:0000256" key="1">
    <source>
        <dbReference type="ARBA" id="ARBA00009589"/>
    </source>
</evidence>
<evidence type="ECO:0000256" key="4">
    <source>
        <dbReference type="PIRSR" id="PIRSR610708-1"/>
    </source>
</evidence>
<keyword evidence="2 3" id="KW-0378">Hydrolase</keyword>
<dbReference type="GO" id="GO:0009264">
    <property type="term" value="P:deoxyribonucleotide catabolic process"/>
    <property type="evidence" value="ECO:0007669"/>
    <property type="project" value="InterPro"/>
</dbReference>
<evidence type="ECO:0000256" key="3">
    <source>
        <dbReference type="PIRNR" id="PIRNR021362"/>
    </source>
</evidence>
<feature type="active site" description="Proton donor" evidence="4">
    <location>
        <position position="10"/>
    </location>
</feature>
<dbReference type="Pfam" id="PF06941">
    <property type="entry name" value="NT5C"/>
    <property type="match status" value="1"/>
</dbReference>
<accession>A0A7S8HFM4</accession>
<evidence type="ECO:0000313" key="5">
    <source>
        <dbReference type="EMBL" id="QPC46897.1"/>
    </source>
</evidence>
<dbReference type="Gene3D" id="3.40.50.1000">
    <property type="entry name" value="HAD superfamily/HAD-like"/>
    <property type="match status" value="1"/>
</dbReference>
<dbReference type="PIRSF" id="PIRSF021362">
    <property type="entry name" value="UCP021362_HAD"/>
    <property type="match status" value="1"/>
</dbReference>
<dbReference type="PANTHER" id="PTHR35134">
    <property type="entry name" value="NUCLEOTIDASE YQFW-RELATED"/>
    <property type="match status" value="1"/>
</dbReference>
<dbReference type="InterPro" id="IPR010708">
    <property type="entry name" value="5'(3')-deoxyribonucleotidase"/>
</dbReference>
<dbReference type="SUPFAM" id="SSF56784">
    <property type="entry name" value="HAD-like"/>
    <property type="match status" value="1"/>
</dbReference>
<evidence type="ECO:0000313" key="6">
    <source>
        <dbReference type="Proteomes" id="UP000593626"/>
    </source>
</evidence>
<sequence length="188" mass="21458">MRKKIGIDIDGTVTSPSSLIPYINEKFQRELTLDQLTQYDLATLLEIDPTEFKKWYQSVEAEIYENSPIVEGALEVLKKWAEVADLYFISARPKSVLEVTKAWLVKEGVPHHHIELIGSHHKVETAKRLGVSLFLEDKHDNAVDISNECGIPVILFSTPYNQDPIPDSVLRMSSWEEADEFFQGWVTT</sequence>
<comment type="similarity">
    <text evidence="1 3">Belongs to the 5'(3')-deoxyribonucleotidase family.</text>
</comment>
<reference evidence="5 6" key="1">
    <citation type="submission" date="2019-07" db="EMBL/GenBank/DDBJ databases">
        <title>Genome sequence of 2 isolates from Red Sea Mangroves.</title>
        <authorList>
            <person name="Sefrji F."/>
            <person name="Michoud G."/>
            <person name="Merlino G."/>
            <person name="Daffonchio D."/>
        </authorList>
    </citation>
    <scope>NUCLEOTIDE SEQUENCE [LARGE SCALE GENOMIC DNA]</scope>
    <source>
        <strain evidence="5 6">R1DC41</strain>
    </source>
</reference>
<dbReference type="EC" id="3.1.3.-" evidence="3"/>
<keyword evidence="6" id="KW-1185">Reference proteome</keyword>
<dbReference type="RefSeq" id="WP_239674435.1">
    <property type="nucleotide sequence ID" value="NZ_CP049742.1"/>
</dbReference>
<evidence type="ECO:0000256" key="2">
    <source>
        <dbReference type="ARBA" id="ARBA00022801"/>
    </source>
</evidence>
<dbReference type="InterPro" id="IPR009206">
    <property type="entry name" value="Nucleotidase_putative"/>
</dbReference>
<dbReference type="InterPro" id="IPR036412">
    <property type="entry name" value="HAD-like_sf"/>
</dbReference>
<dbReference type="KEGG" id="mcui:G8O30_07945"/>
<gene>
    <name evidence="5" type="ORF">G8O30_07945</name>
</gene>
<dbReference type="PANTHER" id="PTHR35134:SF2">
    <property type="entry name" value="NUCLEOTIDASE YQFW-RELATED"/>
    <property type="match status" value="1"/>
</dbReference>
<dbReference type="Proteomes" id="UP000593626">
    <property type="component" value="Chromosome"/>
</dbReference>